<sequence>MEVAKKRSIRHFSHEHTLELALSPSATGTCHGCNTKILPGKEFYTCKTCSFSLHWVCSSMPSRARHPSHPSHHLDLLDSNSSANNNFKCKACDQNIIGFYYSCTKCSLYYHILCSTLPLSVVMPSHPHKLKMEFTPPYNFSCDVCHIPSHKGWLYRCRFCEFDTHISCAISNQKAQPVPQSDALRNSVKSSPAAIAEISRRIDNQHESNELMQLLMRKFPSESEGKFGQQVIHSPTSGLSEKSSGPKGELSSTMLSEDLTIPSYQFSDFCFSIDIRKPYSDPNNNGSQQTLKEASYQDQMIKIVPQIDAKIKYDNLVVAHSKALINSQPVNQRHESSNRSESNSTPKGPENRSNQVSLSGRKEKKKSPNGHGRKPSISQQSYDSDSVRLNLD</sequence>
<comment type="caution">
    <text evidence="7">The sequence shown here is derived from an EMBL/GenBank/DDBJ whole genome shotgun (WGS) entry which is preliminary data.</text>
</comment>
<evidence type="ECO:0000313" key="7">
    <source>
        <dbReference type="EMBL" id="KAJ8754566.1"/>
    </source>
</evidence>
<dbReference type="GO" id="GO:0008270">
    <property type="term" value="F:zinc ion binding"/>
    <property type="evidence" value="ECO:0007669"/>
    <property type="project" value="UniProtKB-KW"/>
</dbReference>
<evidence type="ECO:0000259" key="6">
    <source>
        <dbReference type="SMART" id="SM00249"/>
    </source>
</evidence>
<dbReference type="SMART" id="SM00249">
    <property type="entry name" value="PHD"/>
    <property type="match status" value="2"/>
</dbReference>
<evidence type="ECO:0000256" key="3">
    <source>
        <dbReference type="ARBA" id="ARBA00022771"/>
    </source>
</evidence>
<feature type="compositionally biased region" description="Polar residues" evidence="5">
    <location>
        <begin position="231"/>
        <end position="243"/>
    </location>
</feature>
<proteinExistence type="predicted"/>
<keyword evidence="8" id="KW-1185">Reference proteome</keyword>
<dbReference type="InterPro" id="IPR001965">
    <property type="entry name" value="Znf_PHD"/>
</dbReference>
<keyword evidence="1" id="KW-0479">Metal-binding</keyword>
<dbReference type="PANTHER" id="PTHR46288:SF17">
    <property type="entry name" value="CYSTEINE_HISTIDINE-RICH C1 DOMAIN PROTEIN"/>
    <property type="match status" value="1"/>
</dbReference>
<feature type="domain" description="Zinc finger PHD-type" evidence="6">
    <location>
        <begin position="88"/>
        <end position="146"/>
    </location>
</feature>
<dbReference type="InterPro" id="IPR046349">
    <property type="entry name" value="C1-like_sf"/>
</dbReference>
<dbReference type="PANTHER" id="PTHR46288">
    <property type="entry name" value="PHORBOL-ESTER/DAG-TYPE DOMAIN-CONTAINING PROTEIN"/>
    <property type="match status" value="1"/>
</dbReference>
<evidence type="ECO:0000313" key="8">
    <source>
        <dbReference type="Proteomes" id="UP001159364"/>
    </source>
</evidence>
<dbReference type="AlphaFoldDB" id="A0AAV8SQK7"/>
<evidence type="ECO:0000256" key="2">
    <source>
        <dbReference type="ARBA" id="ARBA00022737"/>
    </source>
</evidence>
<keyword evidence="4" id="KW-0862">Zinc</keyword>
<keyword evidence="2" id="KW-0677">Repeat</keyword>
<feature type="compositionally biased region" description="Basic residues" evidence="5">
    <location>
        <begin position="362"/>
        <end position="374"/>
    </location>
</feature>
<feature type="region of interest" description="Disordered" evidence="5">
    <location>
        <begin position="327"/>
        <end position="392"/>
    </location>
</feature>
<feature type="domain" description="Zinc finger PHD-type" evidence="6">
    <location>
        <begin position="29"/>
        <end position="74"/>
    </location>
</feature>
<dbReference type="EMBL" id="JAIWQS010000009">
    <property type="protein sequence ID" value="KAJ8754566.1"/>
    <property type="molecule type" value="Genomic_DNA"/>
</dbReference>
<name>A0AAV8SQK7_9ROSI</name>
<protein>
    <recommendedName>
        <fullName evidence="6">Zinc finger PHD-type domain-containing protein</fullName>
    </recommendedName>
</protein>
<accession>A0AAV8SQK7</accession>
<gene>
    <name evidence="7" type="ORF">K2173_005727</name>
</gene>
<reference evidence="7 8" key="1">
    <citation type="submission" date="2021-09" db="EMBL/GenBank/DDBJ databases">
        <title>Genomic insights and catalytic innovation underlie evolution of tropane alkaloids biosynthesis.</title>
        <authorList>
            <person name="Wang Y.-J."/>
            <person name="Tian T."/>
            <person name="Huang J.-P."/>
            <person name="Huang S.-X."/>
        </authorList>
    </citation>
    <scope>NUCLEOTIDE SEQUENCE [LARGE SCALE GENOMIC DNA]</scope>
    <source>
        <strain evidence="7">KIB-2018</strain>
        <tissue evidence="7">Leaf</tissue>
    </source>
</reference>
<evidence type="ECO:0000256" key="4">
    <source>
        <dbReference type="ARBA" id="ARBA00022833"/>
    </source>
</evidence>
<evidence type="ECO:0000256" key="1">
    <source>
        <dbReference type="ARBA" id="ARBA00022723"/>
    </source>
</evidence>
<dbReference type="SUPFAM" id="SSF57889">
    <property type="entry name" value="Cysteine-rich domain"/>
    <property type="match status" value="1"/>
</dbReference>
<keyword evidence="3" id="KW-0863">Zinc-finger</keyword>
<feature type="region of interest" description="Disordered" evidence="5">
    <location>
        <begin position="226"/>
        <end position="251"/>
    </location>
</feature>
<dbReference type="Pfam" id="PF03107">
    <property type="entry name" value="C1_2"/>
    <property type="match status" value="3"/>
</dbReference>
<dbReference type="Proteomes" id="UP001159364">
    <property type="component" value="Linkage Group LG09"/>
</dbReference>
<evidence type="ECO:0000256" key="5">
    <source>
        <dbReference type="SAM" id="MobiDB-lite"/>
    </source>
</evidence>
<dbReference type="InterPro" id="IPR004146">
    <property type="entry name" value="DC1"/>
</dbReference>
<organism evidence="7 8">
    <name type="scientific">Erythroxylum novogranatense</name>
    <dbReference type="NCBI Taxonomy" id="1862640"/>
    <lineage>
        <taxon>Eukaryota</taxon>
        <taxon>Viridiplantae</taxon>
        <taxon>Streptophyta</taxon>
        <taxon>Embryophyta</taxon>
        <taxon>Tracheophyta</taxon>
        <taxon>Spermatophyta</taxon>
        <taxon>Magnoliopsida</taxon>
        <taxon>eudicotyledons</taxon>
        <taxon>Gunneridae</taxon>
        <taxon>Pentapetalae</taxon>
        <taxon>rosids</taxon>
        <taxon>fabids</taxon>
        <taxon>Malpighiales</taxon>
        <taxon>Erythroxylaceae</taxon>
        <taxon>Erythroxylum</taxon>
    </lineage>
</organism>